<protein>
    <recommendedName>
        <fullName evidence="3">Thioredoxin domain-containing protein</fullName>
    </recommendedName>
</protein>
<name>A0A1G2Q2J2_9BACT</name>
<evidence type="ECO:0000256" key="2">
    <source>
        <dbReference type="SAM" id="Phobius"/>
    </source>
</evidence>
<dbReference type="CDD" id="cd02972">
    <property type="entry name" value="DsbA_family"/>
    <property type="match status" value="1"/>
</dbReference>
<dbReference type="EMBL" id="MHTB01000036">
    <property type="protein sequence ID" value="OHA54793.1"/>
    <property type="molecule type" value="Genomic_DNA"/>
</dbReference>
<organism evidence="4 5">
    <name type="scientific">Candidatus Veblenbacteria bacterium RIFOXYA2_FULL_43_9</name>
    <dbReference type="NCBI Taxonomy" id="1802425"/>
    <lineage>
        <taxon>Bacteria</taxon>
        <taxon>Candidatus Vebleniibacteriota</taxon>
    </lineage>
</organism>
<feature type="domain" description="Thioredoxin" evidence="3">
    <location>
        <begin position="19"/>
        <end position="203"/>
    </location>
</feature>
<dbReference type="InterPro" id="IPR013766">
    <property type="entry name" value="Thioredoxin_domain"/>
</dbReference>
<dbReference type="SUPFAM" id="SSF52833">
    <property type="entry name" value="Thioredoxin-like"/>
    <property type="match status" value="1"/>
</dbReference>
<evidence type="ECO:0000259" key="3">
    <source>
        <dbReference type="PROSITE" id="PS51352"/>
    </source>
</evidence>
<dbReference type="PANTHER" id="PTHR13887">
    <property type="entry name" value="GLUTATHIONE S-TRANSFERASE KAPPA"/>
    <property type="match status" value="1"/>
</dbReference>
<comment type="similarity">
    <text evidence="1">Belongs to the thioredoxin family. DsbA subfamily.</text>
</comment>
<dbReference type="InterPro" id="IPR012336">
    <property type="entry name" value="Thioredoxin-like_fold"/>
</dbReference>
<gene>
    <name evidence="4" type="ORF">A2226_01975</name>
</gene>
<dbReference type="Pfam" id="PF13462">
    <property type="entry name" value="Thioredoxin_4"/>
    <property type="match status" value="1"/>
</dbReference>
<keyword evidence="2" id="KW-0472">Membrane</keyword>
<dbReference type="Proteomes" id="UP000178936">
    <property type="component" value="Unassembled WGS sequence"/>
</dbReference>
<sequence>MRLSKQIWWWGGGLVVIIALVGILMAASSKPPYRGGDETARPTQGPTDATLVLEEFSDFQCPACKSAQSTLKDVLATFGDRLNFRYYHFPLVTIHTQAFRAALAAECANDQGKFWEYHDLLFDNQPNFSRDDLVAYARQLDLNIDGESGFAACLDARAKTDIVRADMREGDNRNIGGTPTFFLNGEMVEDWSKLKELIQAKLIGG</sequence>
<accession>A0A1G2Q2J2</accession>
<evidence type="ECO:0000256" key="1">
    <source>
        <dbReference type="ARBA" id="ARBA00005791"/>
    </source>
</evidence>
<dbReference type="AlphaFoldDB" id="A0A1G2Q2J2"/>
<dbReference type="InterPro" id="IPR036249">
    <property type="entry name" value="Thioredoxin-like_sf"/>
</dbReference>
<dbReference type="PANTHER" id="PTHR13887:SF55">
    <property type="entry name" value="SLR0313 PROTEIN"/>
    <property type="match status" value="1"/>
</dbReference>
<evidence type="ECO:0000313" key="5">
    <source>
        <dbReference type="Proteomes" id="UP000178936"/>
    </source>
</evidence>
<reference evidence="4 5" key="1">
    <citation type="journal article" date="2016" name="Nat. Commun.">
        <title>Thousands of microbial genomes shed light on interconnected biogeochemical processes in an aquifer system.</title>
        <authorList>
            <person name="Anantharaman K."/>
            <person name="Brown C.T."/>
            <person name="Hug L.A."/>
            <person name="Sharon I."/>
            <person name="Castelle C.J."/>
            <person name="Probst A.J."/>
            <person name="Thomas B.C."/>
            <person name="Singh A."/>
            <person name="Wilkins M.J."/>
            <person name="Karaoz U."/>
            <person name="Brodie E.L."/>
            <person name="Williams K.H."/>
            <person name="Hubbard S.S."/>
            <person name="Banfield J.F."/>
        </authorList>
    </citation>
    <scope>NUCLEOTIDE SEQUENCE [LARGE SCALE GENOMIC DNA]</scope>
</reference>
<feature type="transmembrane region" description="Helical" evidence="2">
    <location>
        <begin position="7"/>
        <end position="27"/>
    </location>
</feature>
<dbReference type="Gene3D" id="3.40.30.10">
    <property type="entry name" value="Glutaredoxin"/>
    <property type="match status" value="1"/>
</dbReference>
<keyword evidence="2" id="KW-0812">Transmembrane</keyword>
<comment type="caution">
    <text evidence="4">The sequence shown here is derived from an EMBL/GenBank/DDBJ whole genome shotgun (WGS) entry which is preliminary data.</text>
</comment>
<proteinExistence type="inferred from homology"/>
<evidence type="ECO:0000313" key="4">
    <source>
        <dbReference type="EMBL" id="OHA54793.1"/>
    </source>
</evidence>
<dbReference type="PROSITE" id="PS51352">
    <property type="entry name" value="THIOREDOXIN_2"/>
    <property type="match status" value="1"/>
</dbReference>
<keyword evidence="2" id="KW-1133">Transmembrane helix</keyword>